<evidence type="ECO:0000256" key="2">
    <source>
        <dbReference type="SAM" id="Phobius"/>
    </source>
</evidence>
<feature type="transmembrane region" description="Helical" evidence="2">
    <location>
        <begin position="108"/>
        <end position="136"/>
    </location>
</feature>
<protein>
    <recommendedName>
        <fullName evidence="3">CAAX prenyl protease 2/Lysostaphin resistance protein A-like domain-containing protein</fullName>
    </recommendedName>
</protein>
<comment type="caution">
    <text evidence="4">The sequence shown here is derived from an EMBL/GenBank/DDBJ whole genome shotgun (WGS) entry which is preliminary data.</text>
</comment>
<feature type="transmembrane region" description="Helical" evidence="2">
    <location>
        <begin position="299"/>
        <end position="316"/>
    </location>
</feature>
<keyword evidence="2" id="KW-0812">Transmembrane</keyword>
<feature type="transmembrane region" description="Helical" evidence="2">
    <location>
        <begin position="237"/>
        <end position="254"/>
    </location>
</feature>
<feature type="domain" description="CAAX prenyl protease 2/Lysostaphin resistance protein A-like" evidence="3">
    <location>
        <begin position="239"/>
        <end position="333"/>
    </location>
</feature>
<keyword evidence="5" id="KW-1185">Reference proteome</keyword>
<feature type="transmembrane region" description="Helical" evidence="2">
    <location>
        <begin position="357"/>
        <end position="377"/>
    </location>
</feature>
<feature type="region of interest" description="Disordered" evidence="1">
    <location>
        <begin position="1"/>
        <end position="23"/>
    </location>
</feature>
<gene>
    <name evidence="4" type="ORF">GCM10022236_44890</name>
</gene>
<dbReference type="Proteomes" id="UP001501490">
    <property type="component" value="Unassembled WGS sequence"/>
</dbReference>
<dbReference type="InterPro" id="IPR003675">
    <property type="entry name" value="Rce1/LyrA-like_dom"/>
</dbReference>
<evidence type="ECO:0000313" key="4">
    <source>
        <dbReference type="EMBL" id="GAA3637382.1"/>
    </source>
</evidence>
<name>A0ABP7APW7_9ACTN</name>
<dbReference type="EMBL" id="BAABAB010000044">
    <property type="protein sequence ID" value="GAA3637382.1"/>
    <property type="molecule type" value="Genomic_DNA"/>
</dbReference>
<keyword evidence="2" id="KW-1133">Transmembrane helix</keyword>
<dbReference type="RefSeq" id="WP_344808796.1">
    <property type="nucleotide sequence ID" value="NZ_BAABAB010000044.1"/>
</dbReference>
<evidence type="ECO:0000259" key="3">
    <source>
        <dbReference type="Pfam" id="PF02517"/>
    </source>
</evidence>
<evidence type="ECO:0000313" key="5">
    <source>
        <dbReference type="Proteomes" id="UP001501490"/>
    </source>
</evidence>
<evidence type="ECO:0000256" key="1">
    <source>
        <dbReference type="SAM" id="MobiDB-lite"/>
    </source>
</evidence>
<accession>A0ABP7APW7</accession>
<reference evidence="5" key="1">
    <citation type="journal article" date="2019" name="Int. J. Syst. Evol. Microbiol.">
        <title>The Global Catalogue of Microorganisms (GCM) 10K type strain sequencing project: providing services to taxonomists for standard genome sequencing and annotation.</title>
        <authorList>
            <consortium name="The Broad Institute Genomics Platform"/>
            <consortium name="The Broad Institute Genome Sequencing Center for Infectious Disease"/>
            <person name="Wu L."/>
            <person name="Ma J."/>
        </authorList>
    </citation>
    <scope>NUCLEOTIDE SEQUENCE [LARGE SCALE GENOMIC DNA]</scope>
    <source>
        <strain evidence="5">JCM 16929</strain>
    </source>
</reference>
<organism evidence="4 5">
    <name type="scientific">Microlunatus ginsengisoli</name>
    <dbReference type="NCBI Taxonomy" id="363863"/>
    <lineage>
        <taxon>Bacteria</taxon>
        <taxon>Bacillati</taxon>
        <taxon>Actinomycetota</taxon>
        <taxon>Actinomycetes</taxon>
        <taxon>Propionibacteriales</taxon>
        <taxon>Propionibacteriaceae</taxon>
        <taxon>Microlunatus</taxon>
    </lineage>
</organism>
<feature type="transmembrane region" description="Helical" evidence="2">
    <location>
        <begin position="162"/>
        <end position="182"/>
    </location>
</feature>
<feature type="transmembrane region" description="Helical" evidence="2">
    <location>
        <begin position="323"/>
        <end position="345"/>
    </location>
</feature>
<feature type="transmembrane region" description="Helical" evidence="2">
    <location>
        <begin position="203"/>
        <end position="225"/>
    </location>
</feature>
<proteinExistence type="predicted"/>
<sequence length="405" mass="43135">MSDTYPPPIDPDDPVGAPYWSPIPQQPVSYPPVPGAPPPVSTGYAPVPAGYEPVPAGYAPVPAGYAPAPAGYAPAPIASPLTEGAMPDGERTYPQMLRGPRRRWWRPLLSLLLAGVIAIAAQVLAVIPFLAFGLIATGGRDYPQWLEREFTKLASMQIDAAGFFYTNLGLIALIPAAGLSIWAVHHIRPKFVSSVAGGFRWRWLLRCLIVVVPVWVLYIGSNLLLEQPANSDRPAEWVLLLVLVVVMTPFQAAGEEYFFRGWILQNVGSWFPRPVLSLIGGTIVSVVAFSAAHGSPDPWILASLAIFALSCCLLTWRTGGLEAAIAVHAVNNIAAFFAVISFGGWDQAFIGADSKGSPGQFAVDAAVQVVAFALLWWQAGRAKIVTTYRPAGPGAATAPALPVAN</sequence>
<dbReference type="Pfam" id="PF02517">
    <property type="entry name" value="Rce1-like"/>
    <property type="match status" value="1"/>
</dbReference>
<keyword evidence="2" id="KW-0472">Membrane</keyword>
<feature type="transmembrane region" description="Helical" evidence="2">
    <location>
        <begin position="275"/>
        <end position="293"/>
    </location>
</feature>